<evidence type="ECO:0000259" key="2">
    <source>
        <dbReference type="Pfam" id="PF01619"/>
    </source>
</evidence>
<dbReference type="InterPro" id="IPR029041">
    <property type="entry name" value="FAD-linked_oxidoreductase-like"/>
</dbReference>
<dbReference type="Pfam" id="PF01619">
    <property type="entry name" value="Pro_dh"/>
    <property type="match status" value="1"/>
</dbReference>
<feature type="non-terminal residue" evidence="3">
    <location>
        <position position="199"/>
    </location>
</feature>
<evidence type="ECO:0000313" key="3">
    <source>
        <dbReference type="EMBL" id="GAG06809.1"/>
    </source>
</evidence>
<comment type="caution">
    <text evidence="3">The sequence shown here is derived from an EMBL/GenBank/DDBJ whole genome shotgun (WGS) entry which is preliminary data.</text>
</comment>
<name>X0ULZ5_9ZZZZ</name>
<feature type="domain" description="Proline dehydrogenase" evidence="2">
    <location>
        <begin position="38"/>
        <end position="170"/>
    </location>
</feature>
<gene>
    <name evidence="3" type="ORF">S01H1_42439</name>
</gene>
<evidence type="ECO:0000256" key="1">
    <source>
        <dbReference type="ARBA" id="ARBA00023002"/>
    </source>
</evidence>
<dbReference type="EMBL" id="BARS01026996">
    <property type="protein sequence ID" value="GAG06809.1"/>
    <property type="molecule type" value="Genomic_DNA"/>
</dbReference>
<dbReference type="SUPFAM" id="SSF51730">
    <property type="entry name" value="FAD-linked oxidoreductase"/>
    <property type="match status" value="1"/>
</dbReference>
<dbReference type="InterPro" id="IPR002872">
    <property type="entry name" value="Proline_DH_dom"/>
</dbReference>
<sequence length="199" mass="22446">MSLLNRTIVALLPLVPRFVVGRVARPYIAGETLDEAVAKIVSLTAEGCIATLDVLGEEVSHSEEAEAFTLQYLEVLDRIEADGLKCNISIKPTALGLEIEPELCEANLRRLLMRAVEMDNFVRIDMEDSSTTSVTLDIYRKLRHDFDNVGVVLQSYLFRCLDDIESLIPLKANVRVCKGIYVEPKEIAYKDRQEIRDNF</sequence>
<accession>X0ULZ5</accession>
<organism evidence="3">
    <name type="scientific">marine sediment metagenome</name>
    <dbReference type="NCBI Taxonomy" id="412755"/>
    <lineage>
        <taxon>unclassified sequences</taxon>
        <taxon>metagenomes</taxon>
        <taxon>ecological metagenomes</taxon>
    </lineage>
</organism>
<dbReference type="AlphaFoldDB" id="X0ULZ5"/>
<dbReference type="Gene3D" id="3.20.20.220">
    <property type="match status" value="1"/>
</dbReference>
<dbReference type="GO" id="GO:0016491">
    <property type="term" value="F:oxidoreductase activity"/>
    <property type="evidence" value="ECO:0007669"/>
    <property type="project" value="UniProtKB-KW"/>
</dbReference>
<proteinExistence type="predicted"/>
<protein>
    <recommendedName>
        <fullName evidence="2">Proline dehydrogenase domain-containing protein</fullName>
    </recommendedName>
</protein>
<reference evidence="3" key="1">
    <citation type="journal article" date="2014" name="Front. Microbiol.">
        <title>High frequency of phylogenetically diverse reductive dehalogenase-homologous genes in deep subseafloor sedimentary metagenomes.</title>
        <authorList>
            <person name="Kawai M."/>
            <person name="Futagami T."/>
            <person name="Toyoda A."/>
            <person name="Takaki Y."/>
            <person name="Nishi S."/>
            <person name="Hori S."/>
            <person name="Arai W."/>
            <person name="Tsubouchi T."/>
            <person name="Morono Y."/>
            <person name="Uchiyama I."/>
            <person name="Ito T."/>
            <person name="Fujiyama A."/>
            <person name="Inagaki F."/>
            <person name="Takami H."/>
        </authorList>
    </citation>
    <scope>NUCLEOTIDE SEQUENCE</scope>
    <source>
        <strain evidence="3">Expedition CK06-06</strain>
    </source>
</reference>
<keyword evidence="1" id="KW-0560">Oxidoreductase</keyword>